<evidence type="ECO:0000313" key="3">
    <source>
        <dbReference type="Proteomes" id="UP000224386"/>
    </source>
</evidence>
<comment type="caution">
    <text evidence="2">The sequence shown here is derived from an EMBL/GenBank/DDBJ whole genome shotgun (WGS) entry which is preliminary data.</text>
</comment>
<name>A0A2B2LJY4_BACCE</name>
<reference evidence="2 3" key="1">
    <citation type="submission" date="2017-09" db="EMBL/GenBank/DDBJ databases">
        <title>Large-scale bioinformatics analysis of Bacillus genomes uncovers conserved roles of natural products in bacterial physiology.</title>
        <authorList>
            <consortium name="Agbiome Team Llc"/>
            <person name="Bleich R.M."/>
            <person name="Grubbs K.J."/>
            <person name="Santa Maria K.C."/>
            <person name="Allen S.E."/>
            <person name="Farag S."/>
            <person name="Shank E.A."/>
            <person name="Bowers A."/>
        </authorList>
    </citation>
    <scope>NUCLEOTIDE SEQUENCE [LARGE SCALE GENOMIC DNA]</scope>
    <source>
        <strain evidence="2 3">AFS070861</strain>
    </source>
</reference>
<dbReference type="Gene3D" id="2.60.40.3350">
    <property type="match status" value="1"/>
</dbReference>
<sequence>MNGVWKTLKTKLILDVHKAQYAQMNSMVMGRVGDKASNTVDVYVVDGFVPYNLTGSDVYFECAKPDNTSVRDKNGIVMIDAAKGHFEYTFPIQTFTAVGKSKQAYFTVEKNSTVKATTQDFIIVSIPDALTNRIPSQTYISQLEELIWQLEQIELDLLNSAAYQEAHDAKIFAEQAKLISESVKAQLDQIVIGGSIDPETKQARVDENGIAFPLLKDRIDSEANKRKKTTDKLDKLFISPKDYGATGGGIIDDGPAIKNAHIEANTKGIPIIYDKGATYYISDVTAIPVQTSVDFNGATLIFDLTKSPDANIYIIKPTKSIISLTPSEMTALAGKIKPGVKNIPELAGKGEGYVFAQDSNKRIYIRYGGNANNGQAMTEWFMINNKGDVLSPIYFTLETVTSASFTPSEDTWIDIENVNVKTRGLVTGDDYSVRNFRVERSKVNINNFKHEIENNVPEQRPSVGILQIQRCGFVNLNNVTLNPRFSHGNIGTYDLSTNYTCNLTMTNVQGFSMNPAIWGVFGGNQMKDLIVKDSSLNRIDSHNGSYNISVDNCRIGYHGLTLTGFGDLIIRDTELNSKEAIVLRADYGSLWDGDIYIDNVTHNATENGYSLINFGPELKHNFGYPLHVGKNIVSVKNYHVNNFRNQPLPLIYPRTTMNGSEATIVNECVIADRWEFENLTCTQNGFNLFGGDQYPTMRASKPFTYILDSFVSIREIYKRISHNIEISMTNVKFQDVRGKAGNTQSNIFQTLDSNILGGRYDDNYLDINTRLLPKLNIRDCSRVSASTLANPFDLLIENTEVGAYVSSYYGGSRSKAIFNNCKLVPINDNFDNVMFDANMVDTFFNNCMFKLARYGNGAIVNQSYFLNWYQILPFGGKTSDFIKQGCNASGCTLEETIDFTKVKDNYVDFGYDFGNFTYKDYTSRKSGPTSSRPSTYRYTGISYYDTDIKMFIVWNGTQWVNSLGIQPTDNIDWTNLTTSFGTVAGRPMRYKKFNGFVTITGSVASATNGTVFATLPVGCRPVQDTVFVVMDASGSKAVELTIRGDGGMVLQQLTNNATVHMSASFVI</sequence>
<protein>
    <recommendedName>
        <fullName evidence="1">BppU N-terminal domain-containing protein</fullName>
    </recommendedName>
</protein>
<feature type="domain" description="BppU N-terminal" evidence="1">
    <location>
        <begin position="12"/>
        <end position="150"/>
    </location>
</feature>
<dbReference type="Proteomes" id="UP000224386">
    <property type="component" value="Unassembled WGS sequence"/>
</dbReference>
<evidence type="ECO:0000259" key="1">
    <source>
        <dbReference type="Pfam" id="PF10651"/>
    </source>
</evidence>
<dbReference type="Pfam" id="PF10651">
    <property type="entry name" value="BppU_N"/>
    <property type="match status" value="1"/>
</dbReference>
<accession>A0A2B2LJY4</accession>
<dbReference type="EMBL" id="NVAP01000049">
    <property type="protein sequence ID" value="PFQ42826.1"/>
    <property type="molecule type" value="Genomic_DNA"/>
</dbReference>
<dbReference type="AlphaFoldDB" id="A0A2B2LJY4"/>
<dbReference type="InterPro" id="IPR018913">
    <property type="entry name" value="BppU_N"/>
</dbReference>
<evidence type="ECO:0000313" key="2">
    <source>
        <dbReference type="EMBL" id="PFQ42826.1"/>
    </source>
</evidence>
<dbReference type="Gene3D" id="2.160.20.10">
    <property type="entry name" value="Single-stranded right-handed beta-helix, Pectin lyase-like"/>
    <property type="match status" value="1"/>
</dbReference>
<proteinExistence type="predicted"/>
<gene>
    <name evidence="2" type="ORF">COK05_24565</name>
</gene>
<dbReference type="InterPro" id="IPR012334">
    <property type="entry name" value="Pectin_lyas_fold"/>
</dbReference>
<organism evidence="2 3">
    <name type="scientific">Bacillus cereus</name>
    <dbReference type="NCBI Taxonomy" id="1396"/>
    <lineage>
        <taxon>Bacteria</taxon>
        <taxon>Bacillati</taxon>
        <taxon>Bacillota</taxon>
        <taxon>Bacilli</taxon>
        <taxon>Bacillales</taxon>
        <taxon>Bacillaceae</taxon>
        <taxon>Bacillus</taxon>
        <taxon>Bacillus cereus group</taxon>
    </lineage>
</organism>